<protein>
    <submittedName>
        <fullName evidence="4">Uncharacterized protein</fullName>
    </submittedName>
</protein>
<reference evidence="4" key="2">
    <citation type="submission" date="2025-09" db="UniProtKB">
        <authorList>
            <consortium name="Ensembl"/>
        </authorList>
    </citation>
    <scope>IDENTIFICATION</scope>
</reference>
<feature type="signal peptide" evidence="3">
    <location>
        <begin position="1"/>
        <end position="20"/>
    </location>
</feature>
<dbReference type="Ensembl" id="ENSFHET00000012655.1">
    <property type="protein sequence ID" value="ENSFHEP00000002177.1"/>
    <property type="gene ID" value="ENSFHEG00000002965.1"/>
</dbReference>
<proteinExistence type="predicted"/>
<dbReference type="Proteomes" id="UP000265000">
    <property type="component" value="Unplaced"/>
</dbReference>
<evidence type="ECO:0000313" key="4">
    <source>
        <dbReference type="Ensembl" id="ENSFHEP00000002177.1"/>
    </source>
</evidence>
<keyword evidence="3" id="KW-0732">Signal</keyword>
<name>A0A3Q2NSP8_FUNHE</name>
<keyword evidence="5" id="KW-1185">Reference proteome</keyword>
<reference evidence="4" key="1">
    <citation type="submission" date="2025-08" db="UniProtKB">
        <authorList>
            <consortium name="Ensembl"/>
        </authorList>
    </citation>
    <scope>IDENTIFICATION</scope>
</reference>
<evidence type="ECO:0000256" key="2">
    <source>
        <dbReference type="SAM" id="Phobius"/>
    </source>
</evidence>
<accession>A0A3Q2NSP8</accession>
<dbReference type="GeneTree" id="ENSGT00740000117046"/>
<evidence type="ECO:0000256" key="3">
    <source>
        <dbReference type="SAM" id="SignalP"/>
    </source>
</evidence>
<keyword evidence="2" id="KW-0472">Membrane</keyword>
<keyword evidence="2" id="KW-0812">Transmembrane</keyword>
<feature type="chain" id="PRO_5018690720" evidence="3">
    <location>
        <begin position="21"/>
        <end position="396"/>
    </location>
</feature>
<evidence type="ECO:0000256" key="1">
    <source>
        <dbReference type="SAM" id="MobiDB-lite"/>
    </source>
</evidence>
<feature type="compositionally biased region" description="Polar residues" evidence="1">
    <location>
        <begin position="192"/>
        <end position="201"/>
    </location>
</feature>
<sequence length="396" mass="43241">MTSFILIMLLPLAAISTLTSEQPHNFMDATAGEVVQNIQLATQQLSTIDQLLVALNITSTNTADRNTPDESRSSTPSLYTTKTMLPATASTVTPSSGILTVKSKVWKSITMVMTSQTSKQRIKSTQPVMLVLGTIKQSHGTLRTSTSQLKLNEMTTSFTSTSKSTAIYTETTSFKPEENISTRTKPVPSGDGAQSSTPVTPTLTFNKTKKKYFQHSKVVAAIIGAALLLMIVGFVLICMRRQRLQKQQTTTNWAGPSPFLEGETNNGNVVLRSSNQISLTSFLPHRLSKRFSLHPETNEMKDITPRATLEENHQGSTFGQAMDGNDAHKKSSQQLECNKPLLNVYEVIPNLDGERRAGGFITRPVKHATICWQMPSAPMLAVDVVAISGFCSCLVV</sequence>
<feature type="transmembrane region" description="Helical" evidence="2">
    <location>
        <begin position="218"/>
        <end position="239"/>
    </location>
</feature>
<organism evidence="4 5">
    <name type="scientific">Fundulus heteroclitus</name>
    <name type="common">Killifish</name>
    <name type="synonym">Mummichog</name>
    <dbReference type="NCBI Taxonomy" id="8078"/>
    <lineage>
        <taxon>Eukaryota</taxon>
        <taxon>Metazoa</taxon>
        <taxon>Chordata</taxon>
        <taxon>Craniata</taxon>
        <taxon>Vertebrata</taxon>
        <taxon>Euteleostomi</taxon>
        <taxon>Actinopterygii</taxon>
        <taxon>Neopterygii</taxon>
        <taxon>Teleostei</taxon>
        <taxon>Neoteleostei</taxon>
        <taxon>Acanthomorphata</taxon>
        <taxon>Ovalentaria</taxon>
        <taxon>Atherinomorphae</taxon>
        <taxon>Cyprinodontiformes</taxon>
        <taxon>Fundulidae</taxon>
        <taxon>Fundulus</taxon>
    </lineage>
</organism>
<dbReference type="AlphaFoldDB" id="A0A3Q2NSP8"/>
<evidence type="ECO:0000313" key="5">
    <source>
        <dbReference type="Proteomes" id="UP000265000"/>
    </source>
</evidence>
<feature type="region of interest" description="Disordered" evidence="1">
    <location>
        <begin position="177"/>
        <end position="201"/>
    </location>
</feature>
<keyword evidence="2" id="KW-1133">Transmembrane helix</keyword>